<sequence length="118" mass="13985">LLQQNFNRVKRCIMVLFSYGAYINSCFEWESSQRSITAFILFVVVVWNFELYMLPLGLVLLLVWNYFFSSSREVAETSMEAMFEWEDEEEDKEEKVLSCAIHMHSMNLDFPLPRAHVV</sequence>
<comment type="similarity">
    <text evidence="1">Belongs to the MCTP family.</text>
</comment>
<gene>
    <name evidence="5" type="ORF">ATANTOWER_028381</name>
</gene>
<feature type="non-terminal residue" evidence="5">
    <location>
        <position position="1"/>
    </location>
</feature>
<dbReference type="PANTHER" id="PTHR45911:SF4">
    <property type="entry name" value="MULTIPLE C2 AND TRANSMEMBRANE DOMAIN-CONTAINING PROTEIN"/>
    <property type="match status" value="1"/>
</dbReference>
<keyword evidence="6" id="KW-1185">Reference proteome</keyword>
<dbReference type="EMBL" id="JAHUTI010066130">
    <property type="protein sequence ID" value="MED6253395.1"/>
    <property type="molecule type" value="Genomic_DNA"/>
</dbReference>
<accession>A0ABU7BUU5</accession>
<evidence type="ECO:0000313" key="6">
    <source>
        <dbReference type="Proteomes" id="UP001345963"/>
    </source>
</evidence>
<dbReference type="Proteomes" id="UP001345963">
    <property type="component" value="Unassembled WGS sequence"/>
</dbReference>
<feature type="transmembrane region" description="Helical" evidence="4">
    <location>
        <begin position="36"/>
        <end position="64"/>
    </location>
</feature>
<evidence type="ECO:0000256" key="3">
    <source>
        <dbReference type="ARBA" id="ARBA00022837"/>
    </source>
</evidence>
<keyword evidence="4" id="KW-0472">Membrane</keyword>
<evidence type="ECO:0000313" key="5">
    <source>
        <dbReference type="EMBL" id="MED6253395.1"/>
    </source>
</evidence>
<keyword evidence="2" id="KW-0479">Metal-binding</keyword>
<protein>
    <submittedName>
        <fullName evidence="5">Uncharacterized protein</fullName>
    </submittedName>
</protein>
<evidence type="ECO:0000256" key="1">
    <source>
        <dbReference type="ARBA" id="ARBA00007923"/>
    </source>
</evidence>
<keyword evidence="4" id="KW-0812">Transmembrane</keyword>
<name>A0ABU7BUU5_9TELE</name>
<comment type="caution">
    <text evidence="5">The sequence shown here is derived from an EMBL/GenBank/DDBJ whole genome shotgun (WGS) entry which is preliminary data.</text>
</comment>
<evidence type="ECO:0000256" key="2">
    <source>
        <dbReference type="ARBA" id="ARBA00022723"/>
    </source>
</evidence>
<proteinExistence type="inferred from homology"/>
<dbReference type="PANTHER" id="PTHR45911">
    <property type="entry name" value="C2 DOMAIN-CONTAINING PROTEIN"/>
    <property type="match status" value="1"/>
</dbReference>
<keyword evidence="3" id="KW-0106">Calcium</keyword>
<keyword evidence="4" id="KW-1133">Transmembrane helix</keyword>
<organism evidence="5 6">
    <name type="scientific">Ataeniobius toweri</name>
    <dbReference type="NCBI Taxonomy" id="208326"/>
    <lineage>
        <taxon>Eukaryota</taxon>
        <taxon>Metazoa</taxon>
        <taxon>Chordata</taxon>
        <taxon>Craniata</taxon>
        <taxon>Vertebrata</taxon>
        <taxon>Euteleostomi</taxon>
        <taxon>Actinopterygii</taxon>
        <taxon>Neopterygii</taxon>
        <taxon>Teleostei</taxon>
        <taxon>Neoteleostei</taxon>
        <taxon>Acanthomorphata</taxon>
        <taxon>Ovalentaria</taxon>
        <taxon>Atherinomorphae</taxon>
        <taxon>Cyprinodontiformes</taxon>
        <taxon>Goodeidae</taxon>
        <taxon>Ataeniobius</taxon>
    </lineage>
</organism>
<reference evidence="5 6" key="1">
    <citation type="submission" date="2021-07" db="EMBL/GenBank/DDBJ databases">
        <authorList>
            <person name="Palmer J.M."/>
        </authorList>
    </citation>
    <scope>NUCLEOTIDE SEQUENCE [LARGE SCALE GENOMIC DNA]</scope>
    <source>
        <strain evidence="5 6">AT_MEX2019</strain>
        <tissue evidence="5">Muscle</tissue>
    </source>
</reference>
<evidence type="ECO:0000256" key="4">
    <source>
        <dbReference type="SAM" id="Phobius"/>
    </source>
</evidence>